<dbReference type="SUPFAM" id="SSF53335">
    <property type="entry name" value="S-adenosyl-L-methionine-dependent methyltransferases"/>
    <property type="match status" value="1"/>
</dbReference>
<organism evidence="1 2">
    <name type="scientific">Pseudodesulfovibrio karagichevae</name>
    <dbReference type="NCBI Taxonomy" id="3239305"/>
    <lineage>
        <taxon>Bacteria</taxon>
        <taxon>Pseudomonadati</taxon>
        <taxon>Thermodesulfobacteriota</taxon>
        <taxon>Desulfovibrionia</taxon>
        <taxon>Desulfovibrionales</taxon>
        <taxon>Desulfovibrionaceae</taxon>
    </lineage>
</organism>
<comment type="caution">
    <text evidence="1">The sequence shown here is derived from an EMBL/GenBank/DDBJ whole genome shotgun (WGS) entry which is preliminary data.</text>
</comment>
<dbReference type="GO" id="GO:0032259">
    <property type="term" value="P:methylation"/>
    <property type="evidence" value="ECO:0007669"/>
    <property type="project" value="UniProtKB-KW"/>
</dbReference>
<dbReference type="Gene3D" id="3.40.50.150">
    <property type="entry name" value="Vaccinia Virus protein VP39"/>
    <property type="match status" value="1"/>
</dbReference>
<dbReference type="Pfam" id="PF13578">
    <property type="entry name" value="Methyltransf_24"/>
    <property type="match status" value="1"/>
</dbReference>
<dbReference type="EC" id="2.1.1.-" evidence="1"/>
<keyword evidence="1" id="KW-0808">Transferase</keyword>
<dbReference type="RefSeq" id="WP_371388285.1">
    <property type="nucleotide sequence ID" value="NZ_JBGLYH010000097.1"/>
</dbReference>
<dbReference type="GO" id="GO:0008168">
    <property type="term" value="F:methyltransferase activity"/>
    <property type="evidence" value="ECO:0007669"/>
    <property type="project" value="UniProtKB-KW"/>
</dbReference>
<keyword evidence="1" id="KW-0489">Methyltransferase</keyword>
<proteinExistence type="predicted"/>
<dbReference type="Proteomes" id="UP001568698">
    <property type="component" value="Unassembled WGS sequence"/>
</dbReference>
<protein>
    <submittedName>
        <fullName evidence="1">Class I SAM-dependent methyltransferase</fullName>
        <ecNumber evidence="1">2.1.1.-</ecNumber>
    </submittedName>
</protein>
<dbReference type="EMBL" id="JBGLYH010000097">
    <property type="protein sequence ID" value="MEZ7198807.1"/>
    <property type="molecule type" value="Genomic_DNA"/>
</dbReference>
<sequence length="299" mass="33655">MATRDVLPPGTGLGMRLGRFLRGVSTLRRWMGFGGTRLGFYIPYRWAGSLTPFTQDDRYEWLKEAWDADRAPFEHTLSLIANHLDRLAEFAVADPDDADRPRFDQSWFPGLDGAAAYALVRELSPARIIEIGSGHSTRFMAQAIRDGGLKTRFTSIDPVPRRRIDHLCDEVVRTTLDKADPAAFQKLAAGDILFFDGSHIGMPGSDADTLFNRILPTLAPGVWVHVHDIFLPNGYPDIWQWRGYNEQLLAASLLAGGERFRVRFASAYVRRYMAESVADWPILVPDEAFEASLWLEKTA</sequence>
<evidence type="ECO:0000313" key="1">
    <source>
        <dbReference type="EMBL" id="MEZ7198807.1"/>
    </source>
</evidence>
<dbReference type="InterPro" id="IPR029063">
    <property type="entry name" value="SAM-dependent_MTases_sf"/>
</dbReference>
<evidence type="ECO:0000313" key="2">
    <source>
        <dbReference type="Proteomes" id="UP001568698"/>
    </source>
</evidence>
<accession>A0ABV4KAH9</accession>
<name>A0ABV4KAH9_9BACT</name>
<keyword evidence="2" id="KW-1185">Reference proteome</keyword>
<gene>
    <name evidence="1" type="ORF">AB6M95_18825</name>
</gene>
<reference evidence="1 2" key="1">
    <citation type="submission" date="2024-08" db="EMBL/GenBank/DDBJ databases">
        <title>Sulfate-reducing bacteria isolated from formation water of the oil field in Kazakhstan and description of Pseudodesulfovibrio sp.</title>
        <authorList>
            <person name="Bidzhieva S.K."/>
            <person name="Tourova T.P."/>
            <person name="Grouzdev D.S."/>
            <person name="Beletsky A.V."/>
            <person name="Sokolova D.S."/>
            <person name="Samigullina S.R."/>
            <person name="Poltaraus A.B."/>
            <person name="Avtukh A.N."/>
            <person name="Tereshina V.M."/>
            <person name="Zhaparov N.S."/>
            <person name="Mardanov A.V."/>
            <person name="Nazina T.N."/>
        </authorList>
    </citation>
    <scope>NUCLEOTIDE SEQUENCE [LARGE SCALE GENOMIC DNA]</scope>
    <source>
        <strain evidence="1 2">9FUS</strain>
    </source>
</reference>